<dbReference type="InterPro" id="IPR050172">
    <property type="entry name" value="SsuD_RutA_monooxygenase"/>
</dbReference>
<keyword evidence="7" id="KW-1185">Reference proteome</keyword>
<evidence type="ECO:0000256" key="2">
    <source>
        <dbReference type="ARBA" id="ARBA00022643"/>
    </source>
</evidence>
<keyword evidence="3" id="KW-0560">Oxidoreductase</keyword>
<dbReference type="Gene3D" id="3.20.20.30">
    <property type="entry name" value="Luciferase-like domain"/>
    <property type="match status" value="1"/>
</dbReference>
<keyword evidence="1" id="KW-0285">Flavoprotein</keyword>
<reference evidence="6 7" key="1">
    <citation type="submission" date="2017-04" db="EMBL/GenBank/DDBJ databases">
        <authorList>
            <person name="Varghese N."/>
            <person name="Submissions S."/>
        </authorList>
    </citation>
    <scope>NUCLEOTIDE SEQUENCE [LARGE SCALE GENOMIC DNA]</scope>
    <source>
        <strain evidence="6 7">J12</strain>
    </source>
</reference>
<dbReference type="EMBL" id="FXAE01000003">
    <property type="protein sequence ID" value="SME96614.1"/>
    <property type="molecule type" value="Genomic_DNA"/>
</dbReference>
<keyword evidence="4 6" id="KW-0503">Monooxygenase</keyword>
<evidence type="ECO:0000313" key="6">
    <source>
        <dbReference type="EMBL" id="SME96614.1"/>
    </source>
</evidence>
<evidence type="ECO:0000256" key="3">
    <source>
        <dbReference type="ARBA" id="ARBA00023002"/>
    </source>
</evidence>
<dbReference type="RefSeq" id="WP_085278248.1">
    <property type="nucleotide sequence ID" value="NZ_FXAE01000003.1"/>
</dbReference>
<dbReference type="InterPro" id="IPR036661">
    <property type="entry name" value="Luciferase-like_sf"/>
</dbReference>
<dbReference type="CDD" id="cd01094">
    <property type="entry name" value="Alkanesulfonate_monoxygenase"/>
    <property type="match status" value="1"/>
</dbReference>
<evidence type="ECO:0000313" key="7">
    <source>
        <dbReference type="Proteomes" id="UP000192939"/>
    </source>
</evidence>
<dbReference type="GO" id="GO:0004497">
    <property type="term" value="F:monooxygenase activity"/>
    <property type="evidence" value="ECO:0007669"/>
    <property type="project" value="UniProtKB-KW"/>
</dbReference>
<dbReference type="Proteomes" id="UP000192939">
    <property type="component" value="Unassembled WGS sequence"/>
</dbReference>
<gene>
    <name evidence="6" type="ORF">SAMN02744124_00515</name>
</gene>
<sequence length="379" mass="42034">MSEQQHVEFGWFLPTTGDGEYVGIPPQRPASPEYLTEIAKAAETAGYEFVLIPTGGDCWDGFVVGSWIAAHTSKLKSLVALRPGLITPVLAARNAATLDQMTGGRTMFNVVTGHYPQDLKACGDPLYDQHDARYERTLEFVKVVKGVWEAGDAKDGGFNFEGKHYLIEGGSCQPLVLQQPHPPIYFGGSSVAGKKTAALTADVYLMWAEPLQWIRSQIEEMKDYLQELEREQGIKRTLRYGMRAQVVVRETEEEAWAAAWKLLSKADPELIQSREKLHAKTDAVGQNRQMDLYHQSIQDDYVIAPNMWAGLSAIRGGGAVAFVGTAEQIADRIFEFVDLGVTSFILSGYPHLEEAEISGRLLMPVLKQKMAERGLVKQD</sequence>
<evidence type="ECO:0000256" key="4">
    <source>
        <dbReference type="ARBA" id="ARBA00023033"/>
    </source>
</evidence>
<evidence type="ECO:0000256" key="1">
    <source>
        <dbReference type="ARBA" id="ARBA00022630"/>
    </source>
</evidence>
<feature type="domain" description="Luciferase-like" evidence="5">
    <location>
        <begin position="8"/>
        <end position="342"/>
    </location>
</feature>
<protein>
    <submittedName>
        <fullName evidence="6">Alkanesulfonate monooxygenase</fullName>
    </submittedName>
</protein>
<accession>A0ABY1LSU5</accession>
<proteinExistence type="predicted"/>
<evidence type="ECO:0000259" key="5">
    <source>
        <dbReference type="Pfam" id="PF00296"/>
    </source>
</evidence>
<dbReference type="PANTHER" id="PTHR42847:SF4">
    <property type="entry name" value="ALKANESULFONATE MONOOXYGENASE-RELATED"/>
    <property type="match status" value="1"/>
</dbReference>
<comment type="caution">
    <text evidence="6">The sequence shown here is derived from an EMBL/GenBank/DDBJ whole genome shotgun (WGS) entry which is preliminary data.</text>
</comment>
<keyword evidence="2" id="KW-0288">FMN</keyword>
<name>A0ABY1LSU5_9BACL</name>
<organism evidence="6 7">
    <name type="scientific">Paenibacillus barengoltzii J12</name>
    <dbReference type="NCBI Taxonomy" id="935846"/>
    <lineage>
        <taxon>Bacteria</taxon>
        <taxon>Bacillati</taxon>
        <taxon>Bacillota</taxon>
        <taxon>Bacilli</taxon>
        <taxon>Bacillales</taxon>
        <taxon>Paenibacillaceae</taxon>
        <taxon>Paenibacillus</taxon>
    </lineage>
</organism>
<dbReference type="PANTHER" id="PTHR42847">
    <property type="entry name" value="ALKANESULFONATE MONOOXYGENASE"/>
    <property type="match status" value="1"/>
</dbReference>
<dbReference type="Pfam" id="PF00296">
    <property type="entry name" value="Bac_luciferase"/>
    <property type="match status" value="1"/>
</dbReference>
<dbReference type="InterPro" id="IPR011251">
    <property type="entry name" value="Luciferase-like_dom"/>
</dbReference>
<dbReference type="SUPFAM" id="SSF51679">
    <property type="entry name" value="Bacterial luciferase-like"/>
    <property type="match status" value="1"/>
</dbReference>